<evidence type="ECO:0000256" key="1">
    <source>
        <dbReference type="SAM" id="Coils"/>
    </source>
</evidence>
<feature type="coiled-coil region" evidence="1">
    <location>
        <begin position="684"/>
        <end position="752"/>
    </location>
</feature>
<keyword evidence="1" id="KW-0175">Coiled coil</keyword>
<comment type="caution">
    <text evidence="3">The sequence shown here is derived from an EMBL/GenBank/DDBJ whole genome shotgun (WGS) entry which is preliminary data.</text>
</comment>
<proteinExistence type="predicted"/>
<dbReference type="EMBL" id="JBHULC010000021">
    <property type="protein sequence ID" value="MFD2522478.1"/>
    <property type="molecule type" value="Genomic_DNA"/>
</dbReference>
<dbReference type="Pfam" id="PF03993">
    <property type="entry name" value="DUF349"/>
    <property type="match status" value="5"/>
</dbReference>
<protein>
    <submittedName>
        <fullName evidence="3">DUF349 domain-containing protein</fullName>
    </submittedName>
</protein>
<dbReference type="InterPro" id="IPR007139">
    <property type="entry name" value="DUF349"/>
</dbReference>
<organism evidence="3 4">
    <name type="scientific">Emticicia soli</name>
    <dbReference type="NCBI Taxonomy" id="2027878"/>
    <lineage>
        <taxon>Bacteria</taxon>
        <taxon>Pseudomonadati</taxon>
        <taxon>Bacteroidota</taxon>
        <taxon>Cytophagia</taxon>
        <taxon>Cytophagales</taxon>
        <taxon>Leadbetterellaceae</taxon>
        <taxon>Emticicia</taxon>
    </lineage>
</organism>
<evidence type="ECO:0000313" key="3">
    <source>
        <dbReference type="EMBL" id="MFD2522478.1"/>
    </source>
</evidence>
<feature type="compositionally biased region" description="Low complexity" evidence="2">
    <location>
        <begin position="78"/>
        <end position="90"/>
    </location>
</feature>
<dbReference type="RefSeq" id="WP_340237388.1">
    <property type="nucleotide sequence ID" value="NZ_JBBEWC010000008.1"/>
</dbReference>
<name>A0ABW5JA38_9BACT</name>
<accession>A0ABW5JA38</accession>
<feature type="compositionally biased region" description="Polar residues" evidence="2">
    <location>
        <begin position="23"/>
        <end position="33"/>
    </location>
</feature>
<gene>
    <name evidence="3" type="ORF">ACFSR2_16390</name>
</gene>
<dbReference type="Proteomes" id="UP001597510">
    <property type="component" value="Unassembled WGS sequence"/>
</dbReference>
<feature type="region of interest" description="Disordered" evidence="2">
    <location>
        <begin position="1"/>
        <end position="96"/>
    </location>
</feature>
<feature type="compositionally biased region" description="Basic and acidic residues" evidence="2">
    <location>
        <begin position="34"/>
        <end position="46"/>
    </location>
</feature>
<evidence type="ECO:0000256" key="2">
    <source>
        <dbReference type="SAM" id="MobiDB-lite"/>
    </source>
</evidence>
<sequence>MTHKELDLAETVTDAAEVKESSLTDAEASANTQDSKEIMNEPKDSIDTSSEEPVENSTKEVNDDAPVAESTEETPVSATTTDEPTTTEAPIENVAIVTDPAATDETGTPVLGADESPMEEIVVSTDPTVMVEVSPKPVEVEEASAEELPHSFELGDEEAAPVSTEEVDYSNFSKKDFVDLGEKLLASIKAEGVNISDVKNADNVMKEIKPIFDDLKAREKSEALKKYIADNGNNEGFEFKNDNFVVRFESLSAQIRDAKNGFFQKIERQKEDYFERKTGLLQRLREIVEQEEQGGTKNNWQEFKKLQEDWKAAGNVNSPHNTSLWSAYNALIDRYFSIRHIQNELKDLDRKKNLTAKTEIVERIEAIAKTLEESGLSNTTLRQANDLLEEYKHIGPAQREAQDELWKRLKAAFDIIHNKRREQSSQAGALQEEIYQAKSRLVENLKPYIAFNTDSINEWNAKTKEILAIQDQWNEIKGAMPKEKGKEISREFWSSLKTFFRNKGEFFNKLEAERESNLKAKTSLCEQVEVLLESGDFSPANTDRVVELQKTWKTIGHVPEKFKDKIYDRFKKACDAFFNGKRAKGNEVEKEYEANLAQKIALCDEIEAAAKAGEADLSKLPGFKARYNEIGFVPRKEMQNIQRRFVDAINAYVKASSGVSGTEKEKMLLQNEVDVTLKNDKGNSRELDKKENDIRRKMKKFEDDISLWQNNIEFFARSKNANAVRAEYEEKIKGAEKELAELKQKLKIIVAAN</sequence>
<reference evidence="4" key="1">
    <citation type="journal article" date="2019" name="Int. J. Syst. Evol. Microbiol.">
        <title>The Global Catalogue of Microorganisms (GCM) 10K type strain sequencing project: providing services to taxonomists for standard genome sequencing and annotation.</title>
        <authorList>
            <consortium name="The Broad Institute Genomics Platform"/>
            <consortium name="The Broad Institute Genome Sequencing Center for Infectious Disease"/>
            <person name="Wu L."/>
            <person name="Ma J."/>
        </authorList>
    </citation>
    <scope>NUCLEOTIDE SEQUENCE [LARGE SCALE GENOMIC DNA]</scope>
    <source>
        <strain evidence="4">KCTC 52344</strain>
    </source>
</reference>
<keyword evidence="4" id="KW-1185">Reference proteome</keyword>
<evidence type="ECO:0000313" key="4">
    <source>
        <dbReference type="Proteomes" id="UP001597510"/>
    </source>
</evidence>